<dbReference type="Gene3D" id="2.170.130.10">
    <property type="entry name" value="TonB-dependent receptor, plug domain"/>
    <property type="match status" value="1"/>
</dbReference>
<evidence type="ECO:0000259" key="11">
    <source>
        <dbReference type="Pfam" id="PF07715"/>
    </source>
</evidence>
<dbReference type="InterPro" id="IPR036942">
    <property type="entry name" value="Beta-barrel_TonB_sf"/>
</dbReference>
<dbReference type="PROSITE" id="PS52016">
    <property type="entry name" value="TONB_DEPENDENT_REC_3"/>
    <property type="match status" value="1"/>
</dbReference>
<comment type="similarity">
    <text evidence="8 9">Belongs to the TonB-dependent receptor family.</text>
</comment>
<evidence type="ECO:0000313" key="12">
    <source>
        <dbReference type="EMBL" id="GGW67925.1"/>
    </source>
</evidence>
<dbReference type="InterPro" id="IPR039426">
    <property type="entry name" value="TonB-dep_rcpt-like"/>
</dbReference>
<feature type="domain" description="TonB-dependent receptor-like beta-barrel" evidence="10">
    <location>
        <begin position="229"/>
        <end position="625"/>
    </location>
</feature>
<feature type="domain" description="TonB-dependent receptor plug" evidence="11">
    <location>
        <begin position="58"/>
        <end position="146"/>
    </location>
</feature>
<dbReference type="PANTHER" id="PTHR30069">
    <property type="entry name" value="TONB-DEPENDENT OUTER MEMBRANE RECEPTOR"/>
    <property type="match status" value="1"/>
</dbReference>
<accession>A0ABQ2WS93</accession>
<evidence type="ECO:0000256" key="1">
    <source>
        <dbReference type="ARBA" id="ARBA00004571"/>
    </source>
</evidence>
<keyword evidence="6 8" id="KW-0472">Membrane</keyword>
<evidence type="ECO:0000256" key="5">
    <source>
        <dbReference type="ARBA" id="ARBA00023077"/>
    </source>
</evidence>
<dbReference type="Pfam" id="PF00593">
    <property type="entry name" value="TonB_dep_Rec_b-barrel"/>
    <property type="match status" value="1"/>
</dbReference>
<keyword evidence="3 8" id="KW-1134">Transmembrane beta strand</keyword>
<evidence type="ECO:0000256" key="6">
    <source>
        <dbReference type="ARBA" id="ARBA00023136"/>
    </source>
</evidence>
<dbReference type="SUPFAM" id="SSF56935">
    <property type="entry name" value="Porins"/>
    <property type="match status" value="1"/>
</dbReference>
<proteinExistence type="inferred from homology"/>
<evidence type="ECO:0000256" key="8">
    <source>
        <dbReference type="PROSITE-ProRule" id="PRU01360"/>
    </source>
</evidence>
<dbReference type="PANTHER" id="PTHR30069:SF28">
    <property type="entry name" value="TONB-DEPENDENT RECEPTOR YNCD-RELATED"/>
    <property type="match status" value="1"/>
</dbReference>
<evidence type="ECO:0000256" key="4">
    <source>
        <dbReference type="ARBA" id="ARBA00022692"/>
    </source>
</evidence>
<organism evidence="12 13">
    <name type="scientific">Alishewanella tabrizica</name>
    <dbReference type="NCBI Taxonomy" id="671278"/>
    <lineage>
        <taxon>Bacteria</taxon>
        <taxon>Pseudomonadati</taxon>
        <taxon>Pseudomonadota</taxon>
        <taxon>Gammaproteobacteria</taxon>
        <taxon>Alteromonadales</taxon>
        <taxon>Alteromonadaceae</taxon>
        <taxon>Alishewanella</taxon>
    </lineage>
</organism>
<dbReference type="EMBL" id="BMYR01000010">
    <property type="protein sequence ID" value="GGW67925.1"/>
    <property type="molecule type" value="Genomic_DNA"/>
</dbReference>
<dbReference type="InterPro" id="IPR000531">
    <property type="entry name" value="Beta-barrel_TonB"/>
</dbReference>
<dbReference type="InterPro" id="IPR012910">
    <property type="entry name" value="Plug_dom"/>
</dbReference>
<keyword evidence="2 8" id="KW-0813">Transport</keyword>
<evidence type="ECO:0000259" key="10">
    <source>
        <dbReference type="Pfam" id="PF00593"/>
    </source>
</evidence>
<keyword evidence="12" id="KW-0675">Receptor</keyword>
<evidence type="ECO:0000256" key="3">
    <source>
        <dbReference type="ARBA" id="ARBA00022452"/>
    </source>
</evidence>
<reference evidence="13" key="1">
    <citation type="journal article" date="2019" name="Int. J. Syst. Evol. Microbiol.">
        <title>The Global Catalogue of Microorganisms (GCM) 10K type strain sequencing project: providing services to taxonomists for standard genome sequencing and annotation.</title>
        <authorList>
            <consortium name="The Broad Institute Genomics Platform"/>
            <consortium name="The Broad Institute Genome Sequencing Center for Infectious Disease"/>
            <person name="Wu L."/>
            <person name="Ma J."/>
        </authorList>
    </citation>
    <scope>NUCLEOTIDE SEQUENCE [LARGE SCALE GENOMIC DNA]</scope>
    <source>
        <strain evidence="13">KCTC 23723</strain>
    </source>
</reference>
<keyword evidence="5 9" id="KW-0798">TonB box</keyword>
<dbReference type="InterPro" id="IPR037066">
    <property type="entry name" value="Plug_dom_sf"/>
</dbReference>
<comment type="subcellular location">
    <subcellularLocation>
        <location evidence="1 8">Cell outer membrane</location>
        <topology evidence="1 8">Multi-pass membrane protein</topology>
    </subcellularLocation>
</comment>
<keyword evidence="13" id="KW-1185">Reference proteome</keyword>
<keyword evidence="4 8" id="KW-0812">Transmembrane</keyword>
<dbReference type="Gene3D" id="2.40.170.20">
    <property type="entry name" value="TonB-dependent receptor, beta-barrel domain"/>
    <property type="match status" value="1"/>
</dbReference>
<dbReference type="Pfam" id="PF07715">
    <property type="entry name" value="Plug"/>
    <property type="match status" value="1"/>
</dbReference>
<dbReference type="Proteomes" id="UP000634667">
    <property type="component" value="Unassembled WGS sequence"/>
</dbReference>
<evidence type="ECO:0000256" key="2">
    <source>
        <dbReference type="ARBA" id="ARBA00022448"/>
    </source>
</evidence>
<protein>
    <submittedName>
        <fullName evidence="12">TonB-dependent receptor</fullName>
    </submittedName>
</protein>
<gene>
    <name evidence="12" type="ORF">GCM10008111_25050</name>
</gene>
<comment type="caution">
    <text evidence="12">The sequence shown here is derived from an EMBL/GenBank/DDBJ whole genome shotgun (WGS) entry which is preliminary data.</text>
</comment>
<evidence type="ECO:0000256" key="7">
    <source>
        <dbReference type="ARBA" id="ARBA00023237"/>
    </source>
</evidence>
<evidence type="ECO:0000313" key="13">
    <source>
        <dbReference type="Proteomes" id="UP000634667"/>
    </source>
</evidence>
<name>A0ABQ2WS93_9ALTE</name>
<sequence>MFAATAAASEPMMPAETARTAEETIEVIIVSANQQQQNWLNSAASVSISTLPEAGLLIDSGQLLQGIPGLQVDSRANFAQDTRLSVRGFGSRSAFGIRGLYLQQDGIPLSAPDGQGQLSSVVLDKIGQIEVLRGPLAVLYGNGAGGVISLKSREQLPSSVGTRVAFSDIHQQYQINLNQQTEHDSWQLAAKHFETDGFRPHSAARKQQVQFGWQRLLNPDLILKMRVDFADDPRLQDPLSLSVSQWQTDPEQTAAPATLFDTTKTTRQQQLSLSLQQQGEKPWQVALWQGQREVTQRLAFTGEAISSAGGDIALDRNFHGINAQKTWHLSSQFNHLIGGAWVESDDARRGFVNQFGQRGDLRRNEQNVAENRDLYWRFNYQPSAAWNIDGGLRYTELHYQIEDFFIQPGNPDDSGRKTYYQHAAAIGLNYQFADAWAWFVSTGIGFEAPTLAELAYKPVGTGLNLELQASENRQWESGIKYRAANTTASVSVFSIRSKDELLVASSNNGRTSYRNAGNTAREGVELSVQQALSLHLKHQFSFTWLDARFVSAELQDKRLPGVAKTEAYWQLTYQPWLSLPLFVDWASKYRSQIAIDDRNSAFAPESISFDATLYAQQQLNRWQLRYWLQLQNVTDRQNIGAVVVNQTNGRAFEPAPGRQLSVGLSMDYLW</sequence>
<evidence type="ECO:0000256" key="9">
    <source>
        <dbReference type="RuleBase" id="RU003357"/>
    </source>
</evidence>
<keyword evidence="7 8" id="KW-0998">Cell outer membrane</keyword>